<evidence type="ECO:0000313" key="6">
    <source>
        <dbReference type="EMBL" id="OQP86394.1"/>
    </source>
</evidence>
<dbReference type="SMART" id="SM00421">
    <property type="entry name" value="HTH_LUXR"/>
    <property type="match status" value="1"/>
</dbReference>
<evidence type="ECO:0000256" key="3">
    <source>
        <dbReference type="ARBA" id="ARBA00023163"/>
    </source>
</evidence>
<dbReference type="Gene3D" id="1.10.10.10">
    <property type="entry name" value="Winged helix-like DNA-binding domain superfamily/Winged helix DNA-binding domain"/>
    <property type="match status" value="1"/>
</dbReference>
<protein>
    <recommendedName>
        <fullName evidence="5">HTH luxR-type domain-containing protein</fullName>
    </recommendedName>
</protein>
<sequence>MNIYFEIQRDTTASSAANRSKPLSPDAPLRGLTSREDVLERMRWRLSNREIAARLEINLNTVRSHTKDLFHKLGVKSRTPAFLLITCHPAERVAENRHRRWRAGTLRCAVT</sequence>
<dbReference type="PANTHER" id="PTHR44688:SF16">
    <property type="entry name" value="DNA-BINDING TRANSCRIPTIONAL ACTIVATOR DEVR_DOSR"/>
    <property type="match status" value="1"/>
</dbReference>
<dbReference type="InterPro" id="IPR036388">
    <property type="entry name" value="WH-like_DNA-bd_sf"/>
</dbReference>
<evidence type="ECO:0000256" key="2">
    <source>
        <dbReference type="ARBA" id="ARBA00023125"/>
    </source>
</evidence>
<gene>
    <name evidence="6" type="ORF">BTR14_10180</name>
</gene>
<keyword evidence="2" id="KW-0238">DNA-binding</keyword>
<evidence type="ECO:0000259" key="5">
    <source>
        <dbReference type="PROSITE" id="PS50043"/>
    </source>
</evidence>
<keyword evidence="1" id="KW-0805">Transcription regulation</keyword>
<dbReference type="RefSeq" id="WP_176218648.1">
    <property type="nucleotide sequence ID" value="NZ_MSPX01000007.1"/>
</dbReference>
<feature type="domain" description="HTH luxR-type" evidence="5">
    <location>
        <begin position="25"/>
        <end position="89"/>
    </location>
</feature>
<name>A0ABX3PD25_9HYPH</name>
<accession>A0ABX3PD25</accession>
<dbReference type="SUPFAM" id="SSF46894">
    <property type="entry name" value="C-terminal effector domain of the bipartite response regulators"/>
    <property type="match status" value="1"/>
</dbReference>
<proteinExistence type="predicted"/>
<dbReference type="Proteomes" id="UP000192652">
    <property type="component" value="Unassembled WGS sequence"/>
</dbReference>
<organism evidence="6 7">
    <name type="scientific">Xaviernesmea rhizosphaerae</name>
    <dbReference type="NCBI Taxonomy" id="1672749"/>
    <lineage>
        <taxon>Bacteria</taxon>
        <taxon>Pseudomonadati</taxon>
        <taxon>Pseudomonadota</taxon>
        <taxon>Alphaproteobacteria</taxon>
        <taxon>Hyphomicrobiales</taxon>
        <taxon>Rhizobiaceae</taxon>
        <taxon>Rhizobium/Agrobacterium group</taxon>
        <taxon>Xaviernesmea</taxon>
    </lineage>
</organism>
<dbReference type="InterPro" id="IPR016032">
    <property type="entry name" value="Sig_transdc_resp-reg_C-effctor"/>
</dbReference>
<dbReference type="PANTHER" id="PTHR44688">
    <property type="entry name" value="DNA-BINDING TRANSCRIPTIONAL ACTIVATOR DEVR_DOSR"/>
    <property type="match status" value="1"/>
</dbReference>
<dbReference type="Pfam" id="PF00196">
    <property type="entry name" value="GerE"/>
    <property type="match status" value="1"/>
</dbReference>
<dbReference type="EMBL" id="MSPX01000007">
    <property type="protein sequence ID" value="OQP86394.1"/>
    <property type="molecule type" value="Genomic_DNA"/>
</dbReference>
<evidence type="ECO:0000313" key="7">
    <source>
        <dbReference type="Proteomes" id="UP000192652"/>
    </source>
</evidence>
<comment type="caution">
    <text evidence="6">The sequence shown here is derived from an EMBL/GenBank/DDBJ whole genome shotgun (WGS) entry which is preliminary data.</text>
</comment>
<dbReference type="PROSITE" id="PS50043">
    <property type="entry name" value="HTH_LUXR_2"/>
    <property type="match status" value="1"/>
</dbReference>
<keyword evidence="3" id="KW-0804">Transcription</keyword>
<evidence type="ECO:0000256" key="4">
    <source>
        <dbReference type="SAM" id="MobiDB-lite"/>
    </source>
</evidence>
<reference evidence="6 7" key="1">
    <citation type="journal article" date="2017" name="Antonie Van Leeuwenhoek">
        <title>Rhizobium rhizosphaerae sp. nov., a novel species isolated from rice rhizosphere.</title>
        <authorList>
            <person name="Zhao J.J."/>
            <person name="Zhang J."/>
            <person name="Zhang R.J."/>
            <person name="Zhang C.W."/>
            <person name="Yin H.Q."/>
            <person name="Zhang X.X."/>
        </authorList>
    </citation>
    <scope>NUCLEOTIDE SEQUENCE [LARGE SCALE GENOMIC DNA]</scope>
    <source>
        <strain evidence="6 7">RD15</strain>
    </source>
</reference>
<feature type="region of interest" description="Disordered" evidence="4">
    <location>
        <begin position="9"/>
        <end position="29"/>
    </location>
</feature>
<dbReference type="InterPro" id="IPR000792">
    <property type="entry name" value="Tscrpt_reg_LuxR_C"/>
</dbReference>
<evidence type="ECO:0000256" key="1">
    <source>
        <dbReference type="ARBA" id="ARBA00023015"/>
    </source>
</evidence>
<keyword evidence="7" id="KW-1185">Reference proteome</keyword>